<dbReference type="PANTHER" id="PTHR45626:SF17">
    <property type="entry name" value="HELICASE-LIKE TRANSCRIPTION FACTOR"/>
    <property type="match status" value="1"/>
</dbReference>
<dbReference type="InterPro" id="IPR049730">
    <property type="entry name" value="SNF2/RAD54-like_C"/>
</dbReference>
<reference evidence="9 10" key="1">
    <citation type="submission" date="2024-10" db="EMBL/GenBank/DDBJ databases">
        <title>Updated reference genomes for cyclostephanoid diatoms.</title>
        <authorList>
            <person name="Roberts W.R."/>
            <person name="Alverson A.J."/>
        </authorList>
    </citation>
    <scope>NUCLEOTIDE SEQUENCE [LARGE SCALE GENOMIC DNA]</scope>
    <source>
        <strain evidence="9 10">AJA276-08</strain>
    </source>
</reference>
<dbReference type="Pfam" id="PF00145">
    <property type="entry name" value="DNA_methylase"/>
    <property type="match status" value="1"/>
</dbReference>
<sequence length="2214" mass="245634">MVEVSRFLNDGEDGVGAAATAPAGNAGQASAKTRRGKSSLGGGKSPPVEEEERTGQKYPIGTVVSKVFHDADEDVERPFSGAVTAYDPEEGVYSVKYEDGDEEDLSEAELGRIVDDDGKKDKKLQGKRKKEKADRKKGDGSDLEEKAVIAKKKRRTSSAKGRAADDKEDDDEEEEDAGVAEETPSLEEDAPLGKTPRRSAKKRVVYFAESDSETDSKDSDDEVAAPKRKKAVSNGKGSGKADKGGRGKKKRVSIDSDSDDFELGPDADDEDESIAADSESDFESEEEAPKKTKGRVKNAAPASRKLASKKGANKQEEEGSNAAPDSIEELCRLKLKDSKPLNNPQKLPKAGPYVDPVGIDATDGIVEGIIGRMVQKVGKLLLATTKREDAKREIGELNFPIKLNTACSGTDAPSIAMGLVKESLDRFCNSQRTSKEAGSDDGHGFDYEHNMSCEIEPFKQAYIGRNFPGVLLFPDITKLTEKETVVDVYGREQRIPKGNMFVAGTSCKDFSMLKSSHRKDIEDKGTSGETFLAAVEYLEQEQPAVAIFENVDNAPWDKMQEYIRGRLHLSERNSIKNITEIKKGQANADKDLKFSVNEDGRYVVEEVPRQVGVKAGCVVQGFVRGNDEPDNVKPLTAKKADKNRVLNLGQLAKEHGIDLEEDILVMEKRARYCTHLIRLDTKDYGLPQTRNRQYLFVWRSDDPADNLGEYFQLLMDHFKTPLHHSMEAFLLPPTHDRIRCFREALRSGPGLMVAKERAKENDFYNWELAGVKDLAHHLNAREINGIEERSRWLTQWNTRGRRQVAPGLWPELVAMWNMRRCDLIDIFSALTIRDAVSRDPLHHSFTWDLSQNVHRTSVRNPITGVSGCVTPGGELLLPNKGRTMMGFEKLLLQGIPFTRLALGPETEVQLSDLAGNAMSMTVVCATILSAICAPQLRREESRIKKVNLSSYFLSQKYDLANGAVLSERGDLHGKTNTTKDFTEIFSKIANELVVDAFQSSVLCNSETSGQMTHGKFLECSSCGFGICDTYTSLHQIESHQLKEVVISGKRANPHEFEMKIRCAAPSALVLGKSWEEKIPDCKGLESYSFQLQRVDRMRGHWLLTYGAWEDHGSGRQVAEIRIALGQIGRLEKNLGLAVYLKCFAPAIRMENPQRGVLNDAARLFLTMKGNSIDADSSNWEIRAKPIHAKLKIVGSDPCDSQRVQVGVKDSAANALKKHPQKRQFTENFPKSRNSLVHYHPKWKTWPGTLVVSGDDSDLVNGTYKKMSCQHTVVLSALWRRDPSEKSPALYIYIRPDVMRSDLDVVVISKTPSYLDKMEVCELKDWIPENALVETTYITEVNFLSWKPAPELKLEVLVPSMVMERQATPFHEQICSTNSESPVLCVMSGMSREAMKSILQHSSDANNSEIVPIDLVGKMGSRNSKRLSILGAPSLLKYAAEGMLPLKLLNWYRLSHPDGCSFGLCEASFPSRPQEKWCEVENNARGKKEGKVKYERIFDAVESNEFYHKLLQRPPVFEASVDKPNGKLIIRMNPIVAGHQAAAHLIRGRGLGDDYVNSVDVYYCLSELARMGEPLTKEFHVPNSDAYEEATVEGMALPLYPRQAKALSRMQAIENGEVAFNEEERSEHILNGVGWCLIGRATKTSPLKGGVLGDAIGSGKTVVTIALILSGIGKARKNRSIPDGRSGATLIVVPPGLVKQWDDERQKFSKNQLKSIIIDSTDTLKRLSVKEICEADMVIVPAGIIEERGKTASSRPYTELMSKKAGSKEIPPAPSNGHKEAPTIEGTWVRNMQSGPAIYVGNDANQKHRDEQAFYGHRYSEAIKLLRQKKFGESERGVPLEWFTWDRIVVDECHECLVSTHKQEQESKASEFKGQARRGAREFLGVGCTDLSSRPLLAKSGIWGLTGTPLLETEARVTELANLMGGTYLTGSAHHWRREERESGRDIFLNQQDEGSKSREYRCAIQESCHAYVREACQRNRGEALDVTLASKQIAVNMSRSDGELFLSTIKEANLGSYSITPEQLGDKAGNGLTVTASATARHSALFEIIDSIQADEPQTKIVIFANAVYSGYSSALAALKASGRKFSHVDDNQTVLEQNEIISWFRHTDATAEDRLRPRILLLSFNQAAGHNLQEDCHNVIMYDPMYSGSDAVADASVEEQALGRVMRQGQTHPNVTCYRIIVKGPNGEACLDDVIVNRNTDEETLRAATSNFD</sequence>
<keyword evidence="4" id="KW-0378">Hydrolase</keyword>
<feature type="compositionally biased region" description="Basic and acidic residues" evidence="7">
    <location>
        <begin position="131"/>
        <end position="148"/>
    </location>
</feature>
<dbReference type="Gene3D" id="3.40.50.10810">
    <property type="entry name" value="Tandem AAA-ATPase domain"/>
    <property type="match status" value="1"/>
</dbReference>
<feature type="region of interest" description="Disordered" evidence="7">
    <location>
        <begin position="72"/>
        <end position="325"/>
    </location>
</feature>
<feature type="compositionally biased region" description="Acidic residues" evidence="7">
    <location>
        <begin position="256"/>
        <end position="286"/>
    </location>
</feature>
<evidence type="ECO:0000256" key="3">
    <source>
        <dbReference type="ARBA" id="ARBA00022741"/>
    </source>
</evidence>
<keyword evidence="6" id="KW-0067">ATP-binding</keyword>
<dbReference type="Gene3D" id="2.30.30.140">
    <property type="match status" value="1"/>
</dbReference>
<name>A0ABD3P374_9STRA</name>
<feature type="compositionally biased region" description="Low complexity" evidence="7">
    <location>
        <begin position="15"/>
        <end position="31"/>
    </location>
</feature>
<keyword evidence="3" id="KW-0547">Nucleotide-binding</keyword>
<comment type="caution">
    <text evidence="9">The sequence shown here is derived from an EMBL/GenBank/DDBJ whole genome shotgun (WGS) entry which is preliminary data.</text>
</comment>
<dbReference type="SUPFAM" id="SSF52540">
    <property type="entry name" value="P-loop containing nucleoside triphosphate hydrolases"/>
    <property type="match status" value="2"/>
</dbReference>
<evidence type="ECO:0000256" key="6">
    <source>
        <dbReference type="ARBA" id="ARBA00022840"/>
    </source>
</evidence>
<evidence type="ECO:0000256" key="5">
    <source>
        <dbReference type="ARBA" id="ARBA00022806"/>
    </source>
</evidence>
<dbReference type="GO" id="GO:0008168">
    <property type="term" value="F:methyltransferase activity"/>
    <property type="evidence" value="ECO:0007669"/>
    <property type="project" value="UniProtKB-KW"/>
</dbReference>
<dbReference type="GO" id="GO:0004386">
    <property type="term" value="F:helicase activity"/>
    <property type="evidence" value="ECO:0007669"/>
    <property type="project" value="UniProtKB-KW"/>
</dbReference>
<evidence type="ECO:0000313" key="10">
    <source>
        <dbReference type="Proteomes" id="UP001530315"/>
    </source>
</evidence>
<dbReference type="Pfam" id="PF00176">
    <property type="entry name" value="SNF2-rel_dom"/>
    <property type="match status" value="1"/>
</dbReference>
<dbReference type="GO" id="GO:0016787">
    <property type="term" value="F:hydrolase activity"/>
    <property type="evidence" value="ECO:0007669"/>
    <property type="project" value="UniProtKB-KW"/>
</dbReference>
<dbReference type="InterPro" id="IPR014001">
    <property type="entry name" value="Helicase_ATP-bd"/>
</dbReference>
<dbReference type="CDD" id="cd18793">
    <property type="entry name" value="SF2_C_SNF"/>
    <property type="match status" value="1"/>
</dbReference>
<dbReference type="InterPro" id="IPR029063">
    <property type="entry name" value="SAM-dependent_MTases_sf"/>
</dbReference>
<protein>
    <recommendedName>
        <fullName evidence="8">Helicase ATP-binding domain-containing protein</fullName>
    </recommendedName>
</protein>
<evidence type="ECO:0000256" key="7">
    <source>
        <dbReference type="SAM" id="MobiDB-lite"/>
    </source>
</evidence>
<keyword evidence="10" id="KW-1185">Reference proteome</keyword>
<gene>
    <name evidence="9" type="ORF">ACHAW5_003797</name>
</gene>
<dbReference type="InterPro" id="IPR038718">
    <property type="entry name" value="SNF2-like_sf"/>
</dbReference>
<dbReference type="Gene3D" id="3.40.50.150">
    <property type="entry name" value="Vaccinia Virus protein VP39"/>
    <property type="match status" value="1"/>
</dbReference>
<accession>A0ABD3P374</accession>
<proteinExistence type="predicted"/>
<feature type="compositionally biased region" description="Acidic residues" evidence="7">
    <location>
        <begin position="166"/>
        <end position="190"/>
    </location>
</feature>
<dbReference type="SUPFAM" id="SSF53335">
    <property type="entry name" value="S-adenosyl-L-methionine-dependent methyltransferases"/>
    <property type="match status" value="1"/>
</dbReference>
<dbReference type="Proteomes" id="UP001530315">
    <property type="component" value="Unassembled WGS sequence"/>
</dbReference>
<feature type="compositionally biased region" description="Basic residues" evidence="7">
    <location>
        <begin position="195"/>
        <end position="204"/>
    </location>
</feature>
<dbReference type="GO" id="GO:0032259">
    <property type="term" value="P:methylation"/>
    <property type="evidence" value="ECO:0007669"/>
    <property type="project" value="UniProtKB-KW"/>
</dbReference>
<feature type="region of interest" description="Disordered" evidence="7">
    <location>
        <begin position="1"/>
        <end position="60"/>
    </location>
</feature>
<dbReference type="PANTHER" id="PTHR45626">
    <property type="entry name" value="TRANSCRIPTION TERMINATION FACTOR 2-RELATED"/>
    <property type="match status" value="1"/>
</dbReference>
<feature type="compositionally biased region" description="Acidic residues" evidence="7">
    <location>
        <begin position="210"/>
        <end position="223"/>
    </location>
</feature>
<dbReference type="InterPro" id="IPR001525">
    <property type="entry name" value="C5_MeTfrase"/>
</dbReference>
<evidence type="ECO:0000256" key="4">
    <source>
        <dbReference type="ARBA" id="ARBA00022801"/>
    </source>
</evidence>
<dbReference type="InterPro" id="IPR000330">
    <property type="entry name" value="SNF2_N"/>
</dbReference>
<feature type="compositionally biased region" description="Basic and acidic residues" evidence="7">
    <location>
        <begin position="109"/>
        <end position="124"/>
    </location>
</feature>
<keyword evidence="1" id="KW-0489">Methyltransferase</keyword>
<dbReference type="EMBL" id="JALLAZ020001044">
    <property type="protein sequence ID" value="KAL3781921.1"/>
    <property type="molecule type" value="Genomic_DNA"/>
</dbReference>
<dbReference type="InterPro" id="IPR027417">
    <property type="entry name" value="P-loop_NTPase"/>
</dbReference>
<organism evidence="9 10">
    <name type="scientific">Stephanodiscus triporus</name>
    <dbReference type="NCBI Taxonomy" id="2934178"/>
    <lineage>
        <taxon>Eukaryota</taxon>
        <taxon>Sar</taxon>
        <taxon>Stramenopiles</taxon>
        <taxon>Ochrophyta</taxon>
        <taxon>Bacillariophyta</taxon>
        <taxon>Coscinodiscophyceae</taxon>
        <taxon>Thalassiosirophycidae</taxon>
        <taxon>Stephanodiscales</taxon>
        <taxon>Stephanodiscaceae</taxon>
        <taxon>Stephanodiscus</taxon>
    </lineage>
</organism>
<dbReference type="InterPro" id="IPR050628">
    <property type="entry name" value="SNF2_RAD54_helicase_TF"/>
</dbReference>
<keyword evidence="2" id="KW-0808">Transferase</keyword>
<keyword evidence="5" id="KW-0347">Helicase</keyword>
<evidence type="ECO:0000256" key="2">
    <source>
        <dbReference type="ARBA" id="ARBA00022679"/>
    </source>
</evidence>
<dbReference type="GO" id="GO:0005524">
    <property type="term" value="F:ATP binding"/>
    <property type="evidence" value="ECO:0007669"/>
    <property type="project" value="UniProtKB-KW"/>
</dbReference>
<dbReference type="PROSITE" id="PS51192">
    <property type="entry name" value="HELICASE_ATP_BIND_1"/>
    <property type="match status" value="1"/>
</dbReference>
<evidence type="ECO:0000259" key="8">
    <source>
        <dbReference type="PROSITE" id="PS51192"/>
    </source>
</evidence>
<evidence type="ECO:0000313" key="9">
    <source>
        <dbReference type="EMBL" id="KAL3781921.1"/>
    </source>
</evidence>
<dbReference type="Gene3D" id="3.40.50.300">
    <property type="entry name" value="P-loop containing nucleotide triphosphate hydrolases"/>
    <property type="match status" value="1"/>
</dbReference>
<dbReference type="CDD" id="cd20401">
    <property type="entry name" value="Tudor_AtPTM-like"/>
    <property type="match status" value="1"/>
</dbReference>
<dbReference type="SMART" id="SM00487">
    <property type="entry name" value="DEXDc"/>
    <property type="match status" value="1"/>
</dbReference>
<dbReference type="Pfam" id="PF21743">
    <property type="entry name" value="PTM_DIR17_Tudor"/>
    <property type="match status" value="1"/>
</dbReference>
<feature type="domain" description="Helicase ATP-binding" evidence="8">
    <location>
        <begin position="1640"/>
        <end position="1926"/>
    </location>
</feature>
<evidence type="ECO:0000256" key="1">
    <source>
        <dbReference type="ARBA" id="ARBA00022603"/>
    </source>
</evidence>
<dbReference type="InterPro" id="IPR047365">
    <property type="entry name" value="Tudor_AtPTM-like"/>
</dbReference>